<keyword evidence="2" id="KW-1185">Reference proteome</keyword>
<sequence length="133" mass="14422">MIATPEQHATAVLAVLNAALNPGTKPRYAYDFDDVPSPRPAEYVEVSVTRRFGGEIREDGTTGTTGWRITARYVAKRVSDARLMQSKCTTALEDVPLMVAGELTTGPLFETSEVIAPDDGGYFTGLDAFTYTL</sequence>
<dbReference type="Proteomes" id="UP000267128">
    <property type="component" value="Unassembled WGS sequence"/>
</dbReference>
<evidence type="ECO:0008006" key="3">
    <source>
        <dbReference type="Google" id="ProtNLM"/>
    </source>
</evidence>
<dbReference type="RefSeq" id="WP_123225688.1">
    <property type="nucleotide sequence ID" value="NZ_RJSE01000001.1"/>
</dbReference>
<evidence type="ECO:0000313" key="2">
    <source>
        <dbReference type="Proteomes" id="UP000267128"/>
    </source>
</evidence>
<gene>
    <name evidence="1" type="ORF">EFK50_01045</name>
</gene>
<comment type="caution">
    <text evidence="1">The sequence shown here is derived from an EMBL/GenBank/DDBJ whole genome shotgun (WGS) entry which is preliminary data.</text>
</comment>
<accession>A0A3N0CTG6</accession>
<dbReference type="OrthoDB" id="3837069at2"/>
<organism evidence="1 2">
    <name type="scientific">Nocardioides marmoriginsengisoli</name>
    <dbReference type="NCBI Taxonomy" id="661483"/>
    <lineage>
        <taxon>Bacteria</taxon>
        <taxon>Bacillati</taxon>
        <taxon>Actinomycetota</taxon>
        <taxon>Actinomycetes</taxon>
        <taxon>Propionibacteriales</taxon>
        <taxon>Nocardioidaceae</taxon>
        <taxon>Nocardioides</taxon>
    </lineage>
</organism>
<protein>
    <recommendedName>
        <fullName evidence="3">DUF3168 domain-containing protein</fullName>
    </recommendedName>
</protein>
<evidence type="ECO:0000313" key="1">
    <source>
        <dbReference type="EMBL" id="RNL66243.1"/>
    </source>
</evidence>
<proteinExistence type="predicted"/>
<dbReference type="AlphaFoldDB" id="A0A3N0CTG6"/>
<name>A0A3N0CTG6_9ACTN</name>
<reference evidence="1 2" key="1">
    <citation type="submission" date="2018-11" db="EMBL/GenBank/DDBJ databases">
        <authorList>
            <person name="Li F."/>
        </authorList>
    </citation>
    <scope>NUCLEOTIDE SEQUENCE [LARGE SCALE GENOMIC DNA]</scope>
    <source>
        <strain evidence="1 2">Gsoil 097</strain>
    </source>
</reference>
<dbReference type="EMBL" id="RJSE01000001">
    <property type="protein sequence ID" value="RNL66243.1"/>
    <property type="molecule type" value="Genomic_DNA"/>
</dbReference>